<dbReference type="EMBL" id="CM045767">
    <property type="protein sequence ID" value="KAI7998411.1"/>
    <property type="molecule type" value="Genomic_DNA"/>
</dbReference>
<evidence type="ECO:0000313" key="2">
    <source>
        <dbReference type="Proteomes" id="UP001060215"/>
    </source>
</evidence>
<sequence length="201" mass="22300">MRKMLLRMVLFLRTVNTEIVFSCSCASSLLSEAAMVGAKTFDLNTTTAGSVRCTLGSEFGVNLSDRKAFIRDQIDSFLETCVQRTHNNAVTVEEEEDEEAIHEEASETLKLEDNKSKSEEEEESDGQRSKKRRSAINGSWVLNIFAILGGSVVEFRKGEEVASYLNGCCTFLVGMMGSRKTIVGKVLSEALAYSFVDRLVR</sequence>
<organism evidence="1 2">
    <name type="scientific">Camellia lanceoleosa</name>
    <dbReference type="NCBI Taxonomy" id="1840588"/>
    <lineage>
        <taxon>Eukaryota</taxon>
        <taxon>Viridiplantae</taxon>
        <taxon>Streptophyta</taxon>
        <taxon>Embryophyta</taxon>
        <taxon>Tracheophyta</taxon>
        <taxon>Spermatophyta</taxon>
        <taxon>Magnoliopsida</taxon>
        <taxon>eudicotyledons</taxon>
        <taxon>Gunneridae</taxon>
        <taxon>Pentapetalae</taxon>
        <taxon>asterids</taxon>
        <taxon>Ericales</taxon>
        <taxon>Theaceae</taxon>
        <taxon>Camellia</taxon>
    </lineage>
</organism>
<protein>
    <submittedName>
        <fullName evidence="1">Uncharacterized protein</fullName>
    </submittedName>
</protein>
<reference evidence="1 2" key="1">
    <citation type="journal article" date="2022" name="Plant J.">
        <title>Chromosome-level genome of Camellia lanceoleosa provides a valuable resource for understanding genome evolution and self-incompatibility.</title>
        <authorList>
            <person name="Gong W."/>
            <person name="Xiao S."/>
            <person name="Wang L."/>
            <person name="Liao Z."/>
            <person name="Chang Y."/>
            <person name="Mo W."/>
            <person name="Hu G."/>
            <person name="Li W."/>
            <person name="Zhao G."/>
            <person name="Zhu H."/>
            <person name="Hu X."/>
            <person name="Ji K."/>
            <person name="Xiang X."/>
            <person name="Song Q."/>
            <person name="Yuan D."/>
            <person name="Jin S."/>
            <person name="Zhang L."/>
        </authorList>
    </citation>
    <scope>NUCLEOTIDE SEQUENCE [LARGE SCALE GENOMIC DNA]</scope>
    <source>
        <strain evidence="1">SQ_2022a</strain>
    </source>
</reference>
<proteinExistence type="predicted"/>
<dbReference type="Proteomes" id="UP001060215">
    <property type="component" value="Chromosome 10"/>
</dbReference>
<name>A0ACC0GBA8_9ERIC</name>
<accession>A0ACC0GBA8</accession>
<evidence type="ECO:0000313" key="1">
    <source>
        <dbReference type="EMBL" id="KAI7998411.1"/>
    </source>
</evidence>
<gene>
    <name evidence="1" type="ORF">LOK49_LG10G01544</name>
</gene>
<comment type="caution">
    <text evidence="1">The sequence shown here is derived from an EMBL/GenBank/DDBJ whole genome shotgun (WGS) entry which is preliminary data.</text>
</comment>
<keyword evidence="2" id="KW-1185">Reference proteome</keyword>